<dbReference type="EMBL" id="KN827116">
    <property type="protein sequence ID" value="KIK77142.1"/>
    <property type="molecule type" value="Genomic_DNA"/>
</dbReference>
<accession>A0A0D0C1Q0</accession>
<protein>
    <submittedName>
        <fullName evidence="1">Uncharacterized protein</fullName>
    </submittedName>
</protein>
<dbReference type="InParanoid" id="A0A0D0C1Q0"/>
<dbReference type="Proteomes" id="UP000054538">
    <property type="component" value="Unassembled WGS sequence"/>
</dbReference>
<organism evidence="1 2">
    <name type="scientific">Paxillus rubicundulus Ve08.2h10</name>
    <dbReference type="NCBI Taxonomy" id="930991"/>
    <lineage>
        <taxon>Eukaryota</taxon>
        <taxon>Fungi</taxon>
        <taxon>Dikarya</taxon>
        <taxon>Basidiomycota</taxon>
        <taxon>Agaricomycotina</taxon>
        <taxon>Agaricomycetes</taxon>
        <taxon>Agaricomycetidae</taxon>
        <taxon>Boletales</taxon>
        <taxon>Paxilineae</taxon>
        <taxon>Paxillaceae</taxon>
        <taxon>Paxillus</taxon>
    </lineage>
</organism>
<evidence type="ECO:0000313" key="2">
    <source>
        <dbReference type="Proteomes" id="UP000054538"/>
    </source>
</evidence>
<reference evidence="2" key="2">
    <citation type="submission" date="2015-01" db="EMBL/GenBank/DDBJ databases">
        <title>Evolutionary Origins and Diversification of the Mycorrhizal Mutualists.</title>
        <authorList>
            <consortium name="DOE Joint Genome Institute"/>
            <consortium name="Mycorrhizal Genomics Consortium"/>
            <person name="Kohler A."/>
            <person name="Kuo A."/>
            <person name="Nagy L.G."/>
            <person name="Floudas D."/>
            <person name="Copeland A."/>
            <person name="Barry K.W."/>
            <person name="Cichocki N."/>
            <person name="Veneault-Fourrey C."/>
            <person name="LaButti K."/>
            <person name="Lindquist E.A."/>
            <person name="Lipzen A."/>
            <person name="Lundell T."/>
            <person name="Morin E."/>
            <person name="Murat C."/>
            <person name="Riley R."/>
            <person name="Ohm R."/>
            <person name="Sun H."/>
            <person name="Tunlid A."/>
            <person name="Henrissat B."/>
            <person name="Grigoriev I.V."/>
            <person name="Hibbett D.S."/>
            <person name="Martin F."/>
        </authorList>
    </citation>
    <scope>NUCLEOTIDE SEQUENCE [LARGE SCALE GENOMIC DNA]</scope>
    <source>
        <strain evidence="2">Ve08.2h10</strain>
    </source>
</reference>
<reference evidence="1 2" key="1">
    <citation type="submission" date="2014-04" db="EMBL/GenBank/DDBJ databases">
        <authorList>
            <consortium name="DOE Joint Genome Institute"/>
            <person name="Kuo A."/>
            <person name="Kohler A."/>
            <person name="Jargeat P."/>
            <person name="Nagy L.G."/>
            <person name="Floudas D."/>
            <person name="Copeland A."/>
            <person name="Barry K.W."/>
            <person name="Cichocki N."/>
            <person name="Veneault-Fourrey C."/>
            <person name="LaButti K."/>
            <person name="Lindquist E.A."/>
            <person name="Lipzen A."/>
            <person name="Lundell T."/>
            <person name="Morin E."/>
            <person name="Murat C."/>
            <person name="Sun H."/>
            <person name="Tunlid A."/>
            <person name="Henrissat B."/>
            <person name="Grigoriev I.V."/>
            <person name="Hibbett D.S."/>
            <person name="Martin F."/>
            <person name="Nordberg H.P."/>
            <person name="Cantor M.N."/>
            <person name="Hua S.X."/>
        </authorList>
    </citation>
    <scope>NUCLEOTIDE SEQUENCE [LARGE SCALE GENOMIC DNA]</scope>
    <source>
        <strain evidence="1 2">Ve08.2h10</strain>
    </source>
</reference>
<dbReference type="OrthoDB" id="3265515at2759"/>
<dbReference type="AlphaFoldDB" id="A0A0D0C1Q0"/>
<name>A0A0D0C1Q0_9AGAM</name>
<gene>
    <name evidence="1" type="ORF">PAXRUDRAFT_167696</name>
</gene>
<keyword evidence="2" id="KW-1185">Reference proteome</keyword>
<proteinExistence type="predicted"/>
<sequence length="85" mass="9730">MHLPTFLQCKPLPLSISASKQAQCDIMTKRWARSWAKSPRYLHSNNINAKMLAGSFVKLSLMLPCHHTSLLIWLRMKYSSLNACL</sequence>
<evidence type="ECO:0000313" key="1">
    <source>
        <dbReference type="EMBL" id="KIK77142.1"/>
    </source>
</evidence>
<dbReference type="HOGENOM" id="CLU_2513299_0_0_1"/>